<dbReference type="Gene3D" id="2.130.10.10">
    <property type="entry name" value="YVTN repeat-like/Quinoprotein amine dehydrogenase"/>
    <property type="match status" value="2"/>
</dbReference>
<accession>A0A316UCU2</accession>
<name>A0A316UCU2_9BASI</name>
<evidence type="ECO:0000313" key="3">
    <source>
        <dbReference type="Proteomes" id="UP000245942"/>
    </source>
</evidence>
<dbReference type="SUPFAM" id="SSF82171">
    <property type="entry name" value="DPP6 N-terminal domain-like"/>
    <property type="match status" value="1"/>
</dbReference>
<dbReference type="GO" id="GO:1990810">
    <property type="term" value="P:microtubule anchoring at mitotic spindle pole body"/>
    <property type="evidence" value="ECO:0007669"/>
    <property type="project" value="TreeGrafter"/>
</dbReference>
<protein>
    <recommendedName>
        <fullName evidence="4">WD40 repeat-like protein</fullName>
    </recommendedName>
</protein>
<evidence type="ECO:0000256" key="1">
    <source>
        <dbReference type="SAM" id="MobiDB-lite"/>
    </source>
</evidence>
<dbReference type="PANTHER" id="PTHR16220">
    <property type="entry name" value="WD REPEAT PROTEIN 8-RELATED"/>
    <property type="match status" value="1"/>
</dbReference>
<gene>
    <name evidence="2" type="ORF">BCV69DRAFT_266052</name>
</gene>
<dbReference type="GO" id="GO:0005815">
    <property type="term" value="C:microtubule organizing center"/>
    <property type="evidence" value="ECO:0007669"/>
    <property type="project" value="TreeGrafter"/>
</dbReference>
<dbReference type="PANTHER" id="PTHR16220:SF0">
    <property type="entry name" value="WD REPEAT-CONTAINING PROTEIN WRAP73"/>
    <property type="match status" value="1"/>
</dbReference>
<feature type="compositionally biased region" description="Low complexity" evidence="1">
    <location>
        <begin position="315"/>
        <end position="336"/>
    </location>
</feature>
<organism evidence="2 3">
    <name type="scientific">Pseudomicrostroma glucosiphilum</name>
    <dbReference type="NCBI Taxonomy" id="1684307"/>
    <lineage>
        <taxon>Eukaryota</taxon>
        <taxon>Fungi</taxon>
        <taxon>Dikarya</taxon>
        <taxon>Basidiomycota</taxon>
        <taxon>Ustilaginomycotina</taxon>
        <taxon>Exobasidiomycetes</taxon>
        <taxon>Microstromatales</taxon>
        <taxon>Microstromatales incertae sedis</taxon>
        <taxon>Pseudomicrostroma</taxon>
    </lineage>
</organism>
<dbReference type="OrthoDB" id="308690at2759"/>
<evidence type="ECO:0000313" key="2">
    <source>
        <dbReference type="EMBL" id="PWN22698.1"/>
    </source>
</evidence>
<dbReference type="InterPro" id="IPR052778">
    <property type="entry name" value="Centrosome-WD_assoc"/>
</dbReference>
<feature type="region of interest" description="Disordered" evidence="1">
    <location>
        <begin position="291"/>
        <end position="347"/>
    </location>
</feature>
<dbReference type="EMBL" id="KZ819322">
    <property type="protein sequence ID" value="PWN22698.1"/>
    <property type="molecule type" value="Genomic_DNA"/>
</dbReference>
<proteinExistence type="predicted"/>
<dbReference type="GeneID" id="37012533"/>
<keyword evidence="3" id="KW-1185">Reference proteome</keyword>
<reference evidence="2 3" key="1">
    <citation type="journal article" date="2018" name="Mol. Biol. Evol.">
        <title>Broad Genomic Sampling Reveals a Smut Pathogenic Ancestry of the Fungal Clade Ustilaginomycotina.</title>
        <authorList>
            <person name="Kijpornyongpan T."/>
            <person name="Mondo S.J."/>
            <person name="Barry K."/>
            <person name="Sandor L."/>
            <person name="Lee J."/>
            <person name="Lipzen A."/>
            <person name="Pangilinan J."/>
            <person name="LaButti K."/>
            <person name="Hainaut M."/>
            <person name="Henrissat B."/>
            <person name="Grigoriev I.V."/>
            <person name="Spatafora J.W."/>
            <person name="Aime M.C."/>
        </authorList>
    </citation>
    <scope>NUCLEOTIDE SEQUENCE [LARGE SCALE GENOMIC DNA]</scope>
    <source>
        <strain evidence="2 3">MCA 4718</strain>
    </source>
</reference>
<dbReference type="RefSeq" id="XP_025349858.1">
    <property type="nucleotide sequence ID" value="XM_025490799.1"/>
</dbReference>
<sequence length="638" mass="67043">MNFTPLYPLDSPSNLHVSPGSTFLLSVAESRTLLVRSAATLALVRSWTLPPSHPPIEHTAWSPDGAYFLAASLSAGRVDVFVLDPRRQPEEGAILSGEGEERERGEDVGAVAVIESGPMKITGAAWAPAGGPPTILTFAGDELVMTAHCLADSSAAFFPDVKRSRYFPHPTDRTRFALLHRANPNTSAPETVAIYHYVEQETSRPQGSYAALLAFNRSGASSSSSGPGLASNWTLESSFPARTNDAASLSWSPDGTLIAVWESSMEYKLNLFTPTGHSRGTLMISSDAKKESEGPIFFEPHGDGLDGESANLKASGTSSSGSLRSSSGPTTRGGSSRAKEEENGDEGVIIAGGGMGIRTVAWQPSGRGSHHATGLLAVGGYDEQVHLLTPFIDASPDAGDWGVLRPSLDLAKRNFSSTGHFKSSACSFREPTGWIEQTGGRGIVGFLQGSLPVAPPALKADWDKHNPKVGICWMEWDPSGKLLAVRNETLPSTIFIYSVVDDSASSLPTSAPQLLTVALFSASISTCTWRPMPTATGSANLSGSSVATLPQLALVTGTAAVYTWDLLSQHTSGPLMRLEGVPVPMSSGTSFTPTSVRYSPDGQKIVLASAGPPNEMGAHCVGVAVDEDVADEASMSSS</sequence>
<dbReference type="AlphaFoldDB" id="A0A316UCU2"/>
<dbReference type="GO" id="GO:1990811">
    <property type="term" value="C:MWP complex"/>
    <property type="evidence" value="ECO:0007669"/>
    <property type="project" value="TreeGrafter"/>
</dbReference>
<evidence type="ECO:0008006" key="4">
    <source>
        <dbReference type="Google" id="ProtNLM"/>
    </source>
</evidence>
<dbReference type="STRING" id="1684307.A0A316UCU2"/>
<dbReference type="Proteomes" id="UP000245942">
    <property type="component" value="Unassembled WGS sequence"/>
</dbReference>
<dbReference type="InterPro" id="IPR015943">
    <property type="entry name" value="WD40/YVTN_repeat-like_dom_sf"/>
</dbReference>